<dbReference type="PROSITE" id="PS51257">
    <property type="entry name" value="PROKAR_LIPOPROTEIN"/>
    <property type="match status" value="1"/>
</dbReference>
<comment type="caution">
    <text evidence="2">The sequence shown here is derived from an EMBL/GenBank/DDBJ whole genome shotgun (WGS) entry which is preliminary data.</text>
</comment>
<reference evidence="2 3" key="1">
    <citation type="submission" date="2020-03" db="EMBL/GenBank/DDBJ databases">
        <title>Genomic Encyclopedia of Type Strains, Phase IV (KMG-IV): sequencing the most valuable type-strain genomes for metagenomic binning, comparative biology and taxonomic classification.</title>
        <authorList>
            <person name="Goeker M."/>
        </authorList>
    </citation>
    <scope>NUCLEOTIDE SEQUENCE [LARGE SCALE GENOMIC DNA]</scope>
    <source>
        <strain evidence="2 3">DSM 22753</strain>
    </source>
</reference>
<feature type="chain" id="PRO_5047072023" description="DUF2490 domain-containing protein" evidence="1">
    <location>
        <begin position="22"/>
        <end position="224"/>
    </location>
</feature>
<accession>A0ABX0U4E1</accession>
<protein>
    <recommendedName>
        <fullName evidence="4">DUF2490 domain-containing protein</fullName>
    </recommendedName>
</protein>
<keyword evidence="1" id="KW-0732">Signal</keyword>
<dbReference type="EMBL" id="JAASQP010000001">
    <property type="protein sequence ID" value="NIJ23657.1"/>
    <property type="molecule type" value="Genomic_DNA"/>
</dbReference>
<dbReference type="Proteomes" id="UP000788153">
    <property type="component" value="Unassembled WGS sequence"/>
</dbReference>
<dbReference type="InterPro" id="IPR019619">
    <property type="entry name" value="DUF2490"/>
</dbReference>
<proteinExistence type="predicted"/>
<evidence type="ECO:0008006" key="4">
    <source>
        <dbReference type="Google" id="ProtNLM"/>
    </source>
</evidence>
<gene>
    <name evidence="2" type="ORF">FHT01_001199</name>
</gene>
<evidence type="ECO:0000313" key="2">
    <source>
        <dbReference type="EMBL" id="NIJ23657.1"/>
    </source>
</evidence>
<evidence type="ECO:0000313" key="3">
    <source>
        <dbReference type="Proteomes" id="UP000788153"/>
    </source>
</evidence>
<evidence type="ECO:0000256" key="1">
    <source>
        <dbReference type="SAM" id="SignalP"/>
    </source>
</evidence>
<dbReference type="Pfam" id="PF10677">
    <property type="entry name" value="DUF2490"/>
    <property type="match status" value="1"/>
</dbReference>
<feature type="signal peptide" evidence="1">
    <location>
        <begin position="1"/>
        <end position="21"/>
    </location>
</feature>
<dbReference type="RefSeq" id="WP_140231285.1">
    <property type="nucleotide sequence ID" value="NZ_BAAAEV010000001.1"/>
</dbReference>
<organism evidence="2 3">
    <name type="scientific">Sphingomonas japonica</name>
    <dbReference type="NCBI Taxonomy" id="511662"/>
    <lineage>
        <taxon>Bacteria</taxon>
        <taxon>Pseudomonadati</taxon>
        <taxon>Pseudomonadota</taxon>
        <taxon>Alphaproteobacteria</taxon>
        <taxon>Sphingomonadales</taxon>
        <taxon>Sphingomonadaceae</taxon>
        <taxon>Sphingomonas</taxon>
    </lineage>
</organism>
<sequence length="224" mass="24792">MPIRHFLIPAAALGCIAPASAQEQDAKLWLTGVAIVPLEKRLSLDIESTVRFSDADGGLYETIQSLWVTRTLDSGARLQIGYQRNDSARRDPGTIENRLRQQVAVDLAKIAGGTLTGQLRFEQRFRNDGDDVHFRLRPQIAYARPFTPGGPTSWALRHESFFGGKADWNNQSGLFRIRNHASIRHKLNGALQVEAGYLNAVEFGRNGARDAMDHVAVVALTYAP</sequence>
<name>A0ABX0U4E1_9SPHN</name>
<keyword evidence="3" id="KW-1185">Reference proteome</keyword>